<dbReference type="Gene3D" id="3.40.50.1000">
    <property type="entry name" value="HAD superfamily/HAD-like"/>
    <property type="match status" value="1"/>
</dbReference>
<evidence type="ECO:0000313" key="2">
    <source>
        <dbReference type="Proteomes" id="UP000578697"/>
    </source>
</evidence>
<dbReference type="InterPro" id="IPR006439">
    <property type="entry name" value="HAD-SF_hydro_IA"/>
</dbReference>
<name>A0A840SD06_9SPIR</name>
<organism evidence="1 2">
    <name type="scientific">Treponema rectale</name>
    <dbReference type="NCBI Taxonomy" id="744512"/>
    <lineage>
        <taxon>Bacteria</taxon>
        <taxon>Pseudomonadati</taxon>
        <taxon>Spirochaetota</taxon>
        <taxon>Spirochaetia</taxon>
        <taxon>Spirochaetales</taxon>
        <taxon>Treponemataceae</taxon>
        <taxon>Treponema</taxon>
    </lineage>
</organism>
<dbReference type="SFLD" id="SFLDS00003">
    <property type="entry name" value="Haloacid_Dehalogenase"/>
    <property type="match status" value="1"/>
</dbReference>
<sequence length="219" mass="25036">MNNFDTVLFDFDGTLFNTSPGVFDSFDEVVRHYGLNVDRNIYNKMIGPPLKFSFVHYLGLPESEIPSAIDVYREYYTKSEGMFNCTVYPGVIELIEKLRNNGKTICVATSKPEDFAKAILKRNKMLELFDFTGGSDMEEKYRVEKVDVVKYVLKSMNLENKKDQVLMIGDRLYDVNGAHSAGLKCMGILWGFGSRKEFEECGADYVCETTDDVFNFLCK</sequence>
<dbReference type="RefSeq" id="WP_184652103.1">
    <property type="nucleotide sequence ID" value="NZ_JACHFR010000002.1"/>
</dbReference>
<dbReference type="InterPro" id="IPR023214">
    <property type="entry name" value="HAD_sf"/>
</dbReference>
<dbReference type="GO" id="GO:0004713">
    <property type="term" value="F:protein tyrosine kinase activity"/>
    <property type="evidence" value="ECO:0007669"/>
    <property type="project" value="TreeGrafter"/>
</dbReference>
<evidence type="ECO:0000313" key="1">
    <source>
        <dbReference type="EMBL" id="MBB5218655.1"/>
    </source>
</evidence>
<reference evidence="1 2" key="1">
    <citation type="submission" date="2020-08" db="EMBL/GenBank/DDBJ databases">
        <title>Genomic Encyclopedia of Type Strains, Phase IV (KMG-IV): sequencing the most valuable type-strain genomes for metagenomic binning, comparative biology and taxonomic classification.</title>
        <authorList>
            <person name="Goeker M."/>
        </authorList>
    </citation>
    <scope>NUCLEOTIDE SEQUENCE [LARGE SCALE GENOMIC DNA]</scope>
    <source>
        <strain evidence="1 2">DSM 103679</strain>
    </source>
</reference>
<proteinExistence type="predicted"/>
<gene>
    <name evidence="1" type="ORF">HNP77_001024</name>
</gene>
<dbReference type="PANTHER" id="PTHR43434:SF20">
    <property type="entry name" value="5'-NUCLEOTIDASE"/>
    <property type="match status" value="1"/>
</dbReference>
<dbReference type="GO" id="GO:0005829">
    <property type="term" value="C:cytosol"/>
    <property type="evidence" value="ECO:0007669"/>
    <property type="project" value="TreeGrafter"/>
</dbReference>
<dbReference type="Pfam" id="PF13419">
    <property type="entry name" value="HAD_2"/>
    <property type="match status" value="1"/>
</dbReference>
<protein>
    <submittedName>
        <fullName evidence="1">Phosphoglycolate phosphatase</fullName>
        <ecNumber evidence="1">3.1.3.18</ecNumber>
    </submittedName>
</protein>
<dbReference type="InterPro" id="IPR050155">
    <property type="entry name" value="HAD-like_hydrolase_sf"/>
</dbReference>
<dbReference type="InterPro" id="IPR036412">
    <property type="entry name" value="HAD-like_sf"/>
</dbReference>
<dbReference type="PANTHER" id="PTHR43434">
    <property type="entry name" value="PHOSPHOGLYCOLATE PHOSPHATASE"/>
    <property type="match status" value="1"/>
</dbReference>
<dbReference type="InterPro" id="IPR023198">
    <property type="entry name" value="PGP-like_dom2"/>
</dbReference>
<accession>A0A840SD06</accession>
<dbReference type="SFLD" id="SFLDG01129">
    <property type="entry name" value="C1.5:_HAD__Beta-PGM__Phosphata"/>
    <property type="match status" value="1"/>
</dbReference>
<dbReference type="GO" id="GO:0008967">
    <property type="term" value="F:phosphoglycolate phosphatase activity"/>
    <property type="evidence" value="ECO:0007669"/>
    <property type="project" value="UniProtKB-EC"/>
</dbReference>
<dbReference type="AlphaFoldDB" id="A0A840SD06"/>
<dbReference type="NCBIfam" id="TIGR01549">
    <property type="entry name" value="HAD-SF-IA-v1"/>
    <property type="match status" value="1"/>
</dbReference>
<dbReference type="EMBL" id="JACHFR010000002">
    <property type="protein sequence ID" value="MBB5218655.1"/>
    <property type="molecule type" value="Genomic_DNA"/>
</dbReference>
<dbReference type="Proteomes" id="UP000578697">
    <property type="component" value="Unassembled WGS sequence"/>
</dbReference>
<comment type="caution">
    <text evidence="1">The sequence shown here is derived from an EMBL/GenBank/DDBJ whole genome shotgun (WGS) entry which is preliminary data.</text>
</comment>
<dbReference type="InterPro" id="IPR041492">
    <property type="entry name" value="HAD_2"/>
</dbReference>
<keyword evidence="2" id="KW-1185">Reference proteome</keyword>
<dbReference type="Gene3D" id="1.10.150.240">
    <property type="entry name" value="Putative phosphatase, domain 2"/>
    <property type="match status" value="1"/>
</dbReference>
<keyword evidence="1" id="KW-0378">Hydrolase</keyword>
<dbReference type="EC" id="3.1.3.18" evidence="1"/>
<dbReference type="SUPFAM" id="SSF56784">
    <property type="entry name" value="HAD-like"/>
    <property type="match status" value="1"/>
</dbReference>